<evidence type="ECO:0000313" key="2">
    <source>
        <dbReference type="Proteomes" id="UP000315751"/>
    </source>
</evidence>
<dbReference type="GO" id="GO:0032259">
    <property type="term" value="P:methylation"/>
    <property type="evidence" value="ECO:0007669"/>
    <property type="project" value="UniProtKB-KW"/>
</dbReference>
<sequence length="503" mass="57085">MPGSTENVNLYDKGFYASQAPGSARSAAIILNHLFKWIQPRSVADVGCGVGTWLNVAQKLGATKIVGFDGDYVDRSALQIPEESFIPTALDHEIPKEKLPEKTEPFDLVISMEVIEHLPYECGAKFVKGLTQLGDTILFGAAAPFQGGTGHVNEQWAEYWAVHFRREGYICFDALRSLIWQQDGVDWWYAQNSLIFTRRDSIAAQRLPPESRREGAPLSFVHPMNLLRQVLYNFRTYRAAARGVEEQDYIASANSWRSGETTPPDLTAPRLAREAPENTRAAFPTTRMEQSEPETLLHDLDCELKGLRTAEQDAQRRRADCEVQLATALHDMAMQQAQLEITTANLLTARADLERSREEAKADRKRHSHQVEKLIFERKKAEIALALAQGSLIESQLRLNSLHKIINTIHNENEEIALYNSSLLEDIKSKTNDINNLRAFVLKLEDEMRKNYRDICEKNQKIDELIHLLRVANAQVDALESSLFWRITGPFRKILMRFSGNRG</sequence>
<dbReference type="OrthoDB" id="9791837at2"/>
<reference evidence="1 2" key="1">
    <citation type="submission" date="2019-06" db="EMBL/GenBank/DDBJ databases">
        <title>Genomic Encyclopedia of Type Strains, Phase IV (KMG-V): Genome sequencing to study the core and pangenomes of soil and plant-associated prokaryotes.</title>
        <authorList>
            <person name="Whitman W."/>
        </authorList>
    </citation>
    <scope>NUCLEOTIDE SEQUENCE [LARGE SCALE GENOMIC DNA]</scope>
    <source>
        <strain evidence="1 2">BR 11622</strain>
    </source>
</reference>
<keyword evidence="2" id="KW-1185">Reference proteome</keyword>
<comment type="caution">
    <text evidence="1">The sequence shown here is derived from an EMBL/GenBank/DDBJ whole genome shotgun (WGS) entry which is preliminary data.</text>
</comment>
<evidence type="ECO:0000313" key="1">
    <source>
        <dbReference type="EMBL" id="TWB43447.1"/>
    </source>
</evidence>
<dbReference type="SUPFAM" id="SSF53335">
    <property type="entry name" value="S-adenosyl-L-methionine-dependent methyltransferases"/>
    <property type="match status" value="1"/>
</dbReference>
<dbReference type="Pfam" id="PF13489">
    <property type="entry name" value="Methyltransf_23"/>
    <property type="match status" value="1"/>
</dbReference>
<keyword evidence="1" id="KW-0489">Methyltransferase</keyword>
<name>A0A560HAT7_9PROT</name>
<dbReference type="AlphaFoldDB" id="A0A560HAT7"/>
<dbReference type="RefSeq" id="WP_145731781.1">
    <property type="nucleotide sequence ID" value="NZ_VITR01000005.1"/>
</dbReference>
<proteinExistence type="predicted"/>
<dbReference type="Proteomes" id="UP000315751">
    <property type="component" value="Unassembled WGS sequence"/>
</dbReference>
<dbReference type="Gene3D" id="3.40.50.150">
    <property type="entry name" value="Vaccinia Virus protein VP39"/>
    <property type="match status" value="1"/>
</dbReference>
<organism evidence="1 2">
    <name type="scientific">Nitrospirillum amazonense</name>
    <dbReference type="NCBI Taxonomy" id="28077"/>
    <lineage>
        <taxon>Bacteria</taxon>
        <taxon>Pseudomonadati</taxon>
        <taxon>Pseudomonadota</taxon>
        <taxon>Alphaproteobacteria</taxon>
        <taxon>Rhodospirillales</taxon>
        <taxon>Azospirillaceae</taxon>
        <taxon>Nitrospirillum</taxon>
    </lineage>
</organism>
<dbReference type="EMBL" id="VITR01000005">
    <property type="protein sequence ID" value="TWB43447.1"/>
    <property type="molecule type" value="Genomic_DNA"/>
</dbReference>
<keyword evidence="1" id="KW-0808">Transferase</keyword>
<dbReference type="InterPro" id="IPR029063">
    <property type="entry name" value="SAM-dependent_MTases_sf"/>
</dbReference>
<protein>
    <submittedName>
        <fullName evidence="1">Methyltransferase family protein</fullName>
    </submittedName>
</protein>
<dbReference type="GO" id="GO:0008168">
    <property type="term" value="F:methyltransferase activity"/>
    <property type="evidence" value="ECO:0007669"/>
    <property type="project" value="UniProtKB-KW"/>
</dbReference>
<accession>A0A560HAT7</accession>
<gene>
    <name evidence="1" type="ORF">FBZ90_105260</name>
</gene>